<dbReference type="AlphaFoldDB" id="A0A2M4D885"/>
<organism evidence="1">
    <name type="scientific">Anopheles darlingi</name>
    <name type="common">Mosquito</name>
    <dbReference type="NCBI Taxonomy" id="43151"/>
    <lineage>
        <taxon>Eukaryota</taxon>
        <taxon>Metazoa</taxon>
        <taxon>Ecdysozoa</taxon>
        <taxon>Arthropoda</taxon>
        <taxon>Hexapoda</taxon>
        <taxon>Insecta</taxon>
        <taxon>Pterygota</taxon>
        <taxon>Neoptera</taxon>
        <taxon>Endopterygota</taxon>
        <taxon>Diptera</taxon>
        <taxon>Nematocera</taxon>
        <taxon>Culicoidea</taxon>
        <taxon>Culicidae</taxon>
        <taxon>Anophelinae</taxon>
        <taxon>Anopheles</taxon>
    </lineage>
</organism>
<proteinExistence type="predicted"/>
<reference evidence="1" key="1">
    <citation type="submission" date="2018-01" db="EMBL/GenBank/DDBJ databases">
        <title>An insight into the sialome of Amazonian anophelines.</title>
        <authorList>
            <person name="Ribeiro J.M."/>
            <person name="Scarpassa V."/>
            <person name="Calvo E."/>
        </authorList>
    </citation>
    <scope>NUCLEOTIDE SEQUENCE</scope>
</reference>
<dbReference type="EMBL" id="GGFL01009100">
    <property type="protein sequence ID" value="MBW73278.1"/>
    <property type="molecule type" value="Transcribed_RNA"/>
</dbReference>
<name>A0A2M4D885_ANODA</name>
<sequence>MALGLMERRQGERLLLMSLSFRLWIFCNALRAHLLKSSSNRLYFHDRREYRKNKHRSRVYDGIRYNPAVDIVTK</sequence>
<protein>
    <submittedName>
        <fullName evidence="1">Putative secreted protein</fullName>
    </submittedName>
</protein>
<evidence type="ECO:0000313" key="1">
    <source>
        <dbReference type="EMBL" id="MBW73278.1"/>
    </source>
</evidence>
<accession>A0A2M4D885</accession>